<dbReference type="EMBL" id="JABCRI010000010">
    <property type="protein sequence ID" value="KAF8400057.1"/>
    <property type="molecule type" value="Genomic_DNA"/>
</dbReference>
<dbReference type="OrthoDB" id="1911590at2759"/>
<protein>
    <recommendedName>
        <fullName evidence="1">DUF3444 domain-containing protein</fullName>
    </recommendedName>
</protein>
<dbReference type="Pfam" id="PF11926">
    <property type="entry name" value="DUF3444"/>
    <property type="match status" value="2"/>
</dbReference>
<evidence type="ECO:0000313" key="2">
    <source>
        <dbReference type="EMBL" id="KAF8400057.1"/>
    </source>
</evidence>
<dbReference type="PANTHER" id="PTHR45089">
    <property type="entry name" value="DNAJ HEAT SHOCK AMINO-TERMINAL DOMAIN PROTEIN-RELATED"/>
    <property type="match status" value="1"/>
</dbReference>
<organism evidence="2 3">
    <name type="scientific">Tetracentron sinense</name>
    <name type="common">Spur-leaf</name>
    <dbReference type="NCBI Taxonomy" id="13715"/>
    <lineage>
        <taxon>Eukaryota</taxon>
        <taxon>Viridiplantae</taxon>
        <taxon>Streptophyta</taxon>
        <taxon>Embryophyta</taxon>
        <taxon>Tracheophyta</taxon>
        <taxon>Spermatophyta</taxon>
        <taxon>Magnoliopsida</taxon>
        <taxon>Trochodendrales</taxon>
        <taxon>Trochodendraceae</taxon>
        <taxon>Tetracentron</taxon>
    </lineage>
</organism>
<dbReference type="AlphaFoldDB" id="A0A834ZDE4"/>
<comment type="caution">
    <text evidence="2">The sequence shown here is derived from an EMBL/GenBank/DDBJ whole genome shotgun (WGS) entry which is preliminary data.</text>
</comment>
<proteinExistence type="predicted"/>
<evidence type="ECO:0000313" key="3">
    <source>
        <dbReference type="Proteomes" id="UP000655225"/>
    </source>
</evidence>
<keyword evidence="3" id="KW-1185">Reference proteome</keyword>
<evidence type="ECO:0000259" key="1">
    <source>
        <dbReference type="Pfam" id="PF11926"/>
    </source>
</evidence>
<feature type="domain" description="DUF3444" evidence="1">
    <location>
        <begin position="195"/>
        <end position="235"/>
    </location>
</feature>
<dbReference type="Proteomes" id="UP000655225">
    <property type="component" value="Unassembled WGS sequence"/>
</dbReference>
<sequence length="273" mass="31958">MIASSTWGIYKDWDMKWSCDSSRGRRELEYEIVEIDGWNNMESVVKVLYLVRVEGFKNLFRRKTKSGVVISFEIPKNDLYRFLHQIPDYRIRRKECLTNEEKREIQPPHLALHCPVEEEKNGIELENQEKTHNRFEFSSTHLTEKMEKRKGTAEEVNLFPHEANLRKQGDGRVRVEGGAIEQEMLLLEGETGDIFEQSNFEFHDLDNFDSSKNYELDQIWALYDDLDGMPRSYEQLHPYGTKAGGDTARTTCHSRRRIAVGNGREPANVLRNI</sequence>
<name>A0A834ZDE4_TETSI</name>
<reference evidence="2 3" key="1">
    <citation type="submission" date="2020-04" db="EMBL/GenBank/DDBJ databases">
        <title>Plant Genome Project.</title>
        <authorList>
            <person name="Zhang R.-G."/>
        </authorList>
    </citation>
    <scope>NUCLEOTIDE SEQUENCE [LARGE SCALE GENOMIC DNA]</scope>
    <source>
        <strain evidence="2">YNK0</strain>
        <tissue evidence="2">Leaf</tissue>
    </source>
</reference>
<accession>A0A834ZDE4</accession>
<gene>
    <name evidence="2" type="ORF">HHK36_015932</name>
</gene>
<dbReference type="PANTHER" id="PTHR45089:SF24">
    <property type="entry name" value="DNAJ HEAT SHOCK N-TERMINAL DOMAIN-CONTAINING PROTEIN"/>
    <property type="match status" value="1"/>
</dbReference>
<dbReference type="InterPro" id="IPR024593">
    <property type="entry name" value="DUF3444"/>
</dbReference>
<feature type="domain" description="DUF3444" evidence="1">
    <location>
        <begin position="5"/>
        <end position="94"/>
    </location>
</feature>